<organism evidence="2 3">
    <name type="scientific">Thanatephorus cucumeris (strain AG1-IA)</name>
    <name type="common">Rice sheath blight fungus</name>
    <name type="synonym">Rhizoctonia solani</name>
    <dbReference type="NCBI Taxonomy" id="983506"/>
    <lineage>
        <taxon>Eukaryota</taxon>
        <taxon>Fungi</taxon>
        <taxon>Dikarya</taxon>
        <taxon>Basidiomycota</taxon>
        <taxon>Agaricomycotina</taxon>
        <taxon>Agaricomycetes</taxon>
        <taxon>Cantharellales</taxon>
        <taxon>Ceratobasidiaceae</taxon>
        <taxon>Rhizoctonia</taxon>
        <taxon>Rhizoctonia solani AG-1</taxon>
    </lineage>
</organism>
<dbReference type="Proteomes" id="UP000011668">
    <property type="component" value="Unassembled WGS sequence"/>
</dbReference>
<feature type="domain" description="BTB" evidence="1">
    <location>
        <begin position="14"/>
        <end position="79"/>
    </location>
</feature>
<dbReference type="STRING" id="983506.L8WKP3"/>
<reference evidence="2 3" key="1">
    <citation type="journal article" date="2013" name="Nat. Commun.">
        <title>The evolution and pathogenic mechanisms of the rice sheath blight pathogen.</title>
        <authorList>
            <person name="Zheng A."/>
            <person name="Lin R."/>
            <person name="Xu L."/>
            <person name="Qin P."/>
            <person name="Tang C."/>
            <person name="Ai P."/>
            <person name="Zhang D."/>
            <person name="Liu Y."/>
            <person name="Sun Z."/>
            <person name="Feng H."/>
            <person name="Wang Y."/>
            <person name="Chen Y."/>
            <person name="Liang X."/>
            <person name="Fu R."/>
            <person name="Li Q."/>
            <person name="Zhang J."/>
            <person name="Yu X."/>
            <person name="Xie Z."/>
            <person name="Ding L."/>
            <person name="Guan P."/>
            <person name="Tang J."/>
            <person name="Liang Y."/>
            <person name="Wang S."/>
            <person name="Deng Q."/>
            <person name="Li S."/>
            <person name="Zhu J."/>
            <person name="Wang L."/>
            <person name="Liu H."/>
            <person name="Li P."/>
        </authorList>
    </citation>
    <scope>NUCLEOTIDE SEQUENCE [LARGE SCALE GENOMIC DNA]</scope>
    <source>
        <strain evidence="3">AG-1 IA</strain>
    </source>
</reference>
<dbReference type="AlphaFoldDB" id="L8WKP3"/>
<keyword evidence="3" id="KW-1185">Reference proteome</keyword>
<comment type="caution">
    <text evidence="2">The sequence shown here is derived from an EMBL/GenBank/DDBJ whole genome shotgun (WGS) entry which is preliminary data.</text>
</comment>
<accession>L8WKP3</accession>
<dbReference type="Pfam" id="PF00651">
    <property type="entry name" value="BTB"/>
    <property type="match status" value="1"/>
</dbReference>
<evidence type="ECO:0000313" key="2">
    <source>
        <dbReference type="EMBL" id="ELU36934.1"/>
    </source>
</evidence>
<dbReference type="InterPro" id="IPR011333">
    <property type="entry name" value="SKP1/BTB/POZ_sf"/>
</dbReference>
<dbReference type="CDD" id="cd18186">
    <property type="entry name" value="BTB_POZ_ZBTB_KLHL-like"/>
    <property type="match status" value="1"/>
</dbReference>
<gene>
    <name evidence="2" type="ORF">AG1IA_09043</name>
</gene>
<name>L8WKP3_THACA</name>
<evidence type="ECO:0000313" key="3">
    <source>
        <dbReference type="Proteomes" id="UP000011668"/>
    </source>
</evidence>
<evidence type="ECO:0000259" key="1">
    <source>
        <dbReference type="PROSITE" id="PS50097"/>
    </source>
</evidence>
<dbReference type="InterPro" id="IPR000210">
    <property type="entry name" value="BTB/POZ_dom"/>
</dbReference>
<dbReference type="Gene3D" id="3.30.710.10">
    <property type="entry name" value="Potassium Channel Kv1.1, Chain A"/>
    <property type="match status" value="1"/>
</dbReference>
<sequence length="295" mass="33345">MTESRSEKFYFERGDIVLQVENTIFKLHRDILARYSGFFFNMFSMPAADVLEGTASNPLALPSNLCTASLFTVLCDFLYPVRMGQFPHVSIANIDHWEAVLKATAALQMEDTQQYILQKLQEDAPNIKSNAARILRLALDYDDNSISNLLFGALFVLAYRCQPISPTENVILGEKAITLVNYTRESVRCCFFLGKAKAKIQTNTSCDKENCKTAIFRKIIANMQTRPPNSVYDCNPTIFHITSSQGLCATCSPRRTTIAESLRSNLLDEVVRKCYTDTQLNWAESSRRDNELISD</sequence>
<dbReference type="OMA" id="TIFHITS"/>
<dbReference type="EMBL" id="AFRT01002937">
    <property type="protein sequence ID" value="ELU36934.1"/>
    <property type="molecule type" value="Genomic_DNA"/>
</dbReference>
<dbReference type="HOGENOM" id="CLU_082813_0_0_1"/>
<dbReference type="PROSITE" id="PS50097">
    <property type="entry name" value="BTB"/>
    <property type="match status" value="1"/>
</dbReference>
<dbReference type="SUPFAM" id="SSF54695">
    <property type="entry name" value="POZ domain"/>
    <property type="match status" value="1"/>
</dbReference>
<proteinExistence type="predicted"/>
<protein>
    <submittedName>
        <fullName evidence="2">BTB domain-containing protein</fullName>
    </submittedName>
</protein>
<dbReference type="OrthoDB" id="2367075at2759"/>